<proteinExistence type="predicted"/>
<keyword evidence="2" id="KW-1133">Transmembrane helix</keyword>
<evidence type="ECO:0000256" key="1">
    <source>
        <dbReference type="SAM" id="MobiDB-lite"/>
    </source>
</evidence>
<keyword evidence="2" id="KW-0812">Transmembrane</keyword>
<sequence>MCFYFFEQVQQKKKFIMSLENPSTRKTSKSSAFGTNAKSSRNTNTTSNNPQVNRTYIQLDEEDDTGTANVDADTWEHQNHSTNQTKIKKHNGIEAVELHLHEHFLKWTPSFVISSNKNKKKKRADGYKESTNVYNDEALKKLKNWLEEAKLYCILLGLERSPDAFIPVDSDWSLNIITDEYRLCGSHDHLLVGTFVCFLFVIVVVNVGYDTRHSHLSLVSGSYTNSNVKLFHGCGNYIKNVSVEFWETIWVCCVFENCLGKTIQIASFFERAVSHPIDNQMYDSDSKITDDQLATRAREMVSRRARACLHRARVGRRKAENCCSGSKQIRHFADFIWYVVVLVIVIMD</sequence>
<dbReference type="AlphaFoldDB" id="X6NAQ7"/>
<feature type="region of interest" description="Disordered" evidence="1">
    <location>
        <begin position="24"/>
        <end position="53"/>
    </location>
</feature>
<evidence type="ECO:0000313" key="3">
    <source>
        <dbReference type="EMBL" id="ETO23126.1"/>
    </source>
</evidence>
<dbReference type="Proteomes" id="UP000023152">
    <property type="component" value="Unassembled WGS sequence"/>
</dbReference>
<feature type="compositionally biased region" description="Polar residues" evidence="1">
    <location>
        <begin position="24"/>
        <end position="34"/>
    </location>
</feature>
<dbReference type="EMBL" id="ASPP01010186">
    <property type="protein sequence ID" value="ETO23126.1"/>
    <property type="molecule type" value="Genomic_DNA"/>
</dbReference>
<reference evidence="3 4" key="1">
    <citation type="journal article" date="2013" name="Curr. Biol.">
        <title>The Genome of the Foraminiferan Reticulomyxa filosa.</title>
        <authorList>
            <person name="Glockner G."/>
            <person name="Hulsmann N."/>
            <person name="Schleicher M."/>
            <person name="Noegel A.A."/>
            <person name="Eichinger L."/>
            <person name="Gallinger C."/>
            <person name="Pawlowski J."/>
            <person name="Sierra R."/>
            <person name="Euteneuer U."/>
            <person name="Pillet L."/>
            <person name="Moustafa A."/>
            <person name="Platzer M."/>
            <person name="Groth M."/>
            <person name="Szafranski K."/>
            <person name="Schliwa M."/>
        </authorList>
    </citation>
    <scope>NUCLEOTIDE SEQUENCE [LARGE SCALE GENOMIC DNA]</scope>
</reference>
<protein>
    <submittedName>
        <fullName evidence="3">Uncharacterized protein</fullName>
    </submittedName>
</protein>
<evidence type="ECO:0000313" key="4">
    <source>
        <dbReference type="Proteomes" id="UP000023152"/>
    </source>
</evidence>
<keyword evidence="4" id="KW-1185">Reference proteome</keyword>
<organism evidence="3 4">
    <name type="scientific">Reticulomyxa filosa</name>
    <dbReference type="NCBI Taxonomy" id="46433"/>
    <lineage>
        <taxon>Eukaryota</taxon>
        <taxon>Sar</taxon>
        <taxon>Rhizaria</taxon>
        <taxon>Retaria</taxon>
        <taxon>Foraminifera</taxon>
        <taxon>Monothalamids</taxon>
        <taxon>Reticulomyxidae</taxon>
        <taxon>Reticulomyxa</taxon>
    </lineage>
</organism>
<comment type="caution">
    <text evidence="3">The sequence shown here is derived from an EMBL/GenBank/DDBJ whole genome shotgun (WGS) entry which is preliminary data.</text>
</comment>
<name>X6NAQ7_RETFI</name>
<keyword evidence="2" id="KW-0472">Membrane</keyword>
<feature type="transmembrane region" description="Helical" evidence="2">
    <location>
        <begin position="190"/>
        <end position="209"/>
    </location>
</feature>
<evidence type="ECO:0000256" key="2">
    <source>
        <dbReference type="SAM" id="Phobius"/>
    </source>
</evidence>
<gene>
    <name evidence="3" type="ORF">RFI_14058</name>
</gene>
<feature type="compositionally biased region" description="Low complexity" evidence="1">
    <location>
        <begin position="35"/>
        <end position="49"/>
    </location>
</feature>
<accession>X6NAQ7</accession>